<comment type="caution">
    <text evidence="2">The sequence shown here is derived from an EMBL/GenBank/DDBJ whole genome shotgun (WGS) entry which is preliminary data.</text>
</comment>
<feature type="region of interest" description="Disordered" evidence="1">
    <location>
        <begin position="1"/>
        <end position="51"/>
    </location>
</feature>
<name>A0ABQ7BBL7_BRACR</name>
<gene>
    <name evidence="2" type="ORF">DY000_02040715</name>
</gene>
<dbReference type="EMBL" id="QGKV02001507">
    <property type="protein sequence ID" value="KAF3529929.1"/>
    <property type="molecule type" value="Genomic_DNA"/>
</dbReference>
<protein>
    <submittedName>
        <fullName evidence="2">Uncharacterized protein</fullName>
    </submittedName>
</protein>
<reference evidence="2 3" key="1">
    <citation type="journal article" date="2020" name="BMC Genomics">
        <title>Intraspecific diversification of the crop wild relative Brassica cretica Lam. using demographic model selection.</title>
        <authorList>
            <person name="Kioukis A."/>
            <person name="Michalopoulou V.A."/>
            <person name="Briers L."/>
            <person name="Pirintsos S."/>
            <person name="Studholme D.J."/>
            <person name="Pavlidis P."/>
            <person name="Sarris P.F."/>
        </authorList>
    </citation>
    <scope>NUCLEOTIDE SEQUENCE [LARGE SCALE GENOMIC DNA]</scope>
    <source>
        <strain evidence="3">cv. PFS-1207/04</strain>
    </source>
</reference>
<dbReference type="Proteomes" id="UP000266723">
    <property type="component" value="Unassembled WGS sequence"/>
</dbReference>
<evidence type="ECO:0000313" key="2">
    <source>
        <dbReference type="EMBL" id="KAF3529929.1"/>
    </source>
</evidence>
<feature type="compositionally biased region" description="Basic and acidic residues" evidence="1">
    <location>
        <begin position="1"/>
        <end position="27"/>
    </location>
</feature>
<evidence type="ECO:0000256" key="1">
    <source>
        <dbReference type="SAM" id="MobiDB-lite"/>
    </source>
</evidence>
<accession>A0ABQ7BBL7</accession>
<sequence length="119" mass="13690">MQAKTPAERVIDVRKERKTHLAKDYTRSSKQRQGQQQKKSRPKQRNNVETTRAPCLRLDVYIKSMKSPRILADVRQLLKEVKVDIDTDLIAAGVNWVKAISLASAYDVSKSRKGNQRQE</sequence>
<organism evidence="2 3">
    <name type="scientific">Brassica cretica</name>
    <name type="common">Mustard</name>
    <dbReference type="NCBI Taxonomy" id="69181"/>
    <lineage>
        <taxon>Eukaryota</taxon>
        <taxon>Viridiplantae</taxon>
        <taxon>Streptophyta</taxon>
        <taxon>Embryophyta</taxon>
        <taxon>Tracheophyta</taxon>
        <taxon>Spermatophyta</taxon>
        <taxon>Magnoliopsida</taxon>
        <taxon>eudicotyledons</taxon>
        <taxon>Gunneridae</taxon>
        <taxon>Pentapetalae</taxon>
        <taxon>rosids</taxon>
        <taxon>malvids</taxon>
        <taxon>Brassicales</taxon>
        <taxon>Brassicaceae</taxon>
        <taxon>Brassiceae</taxon>
        <taxon>Brassica</taxon>
    </lineage>
</organism>
<keyword evidence="3" id="KW-1185">Reference proteome</keyword>
<proteinExistence type="predicted"/>
<evidence type="ECO:0000313" key="3">
    <source>
        <dbReference type="Proteomes" id="UP000266723"/>
    </source>
</evidence>